<feature type="non-terminal residue" evidence="1">
    <location>
        <position position="1"/>
    </location>
</feature>
<accession>X1DWA0</accession>
<comment type="caution">
    <text evidence="1">The sequence shown here is derived from an EMBL/GenBank/DDBJ whole genome shotgun (WGS) entry which is preliminary data.</text>
</comment>
<dbReference type="Gene3D" id="1.25.40.10">
    <property type="entry name" value="Tetratricopeptide repeat domain"/>
    <property type="match status" value="1"/>
</dbReference>
<name>X1DWA0_9ZZZZ</name>
<protein>
    <recommendedName>
        <fullName evidence="2">Tetratricopeptide repeat protein</fullName>
    </recommendedName>
</protein>
<dbReference type="AlphaFoldDB" id="X1DWA0"/>
<dbReference type="InterPro" id="IPR011990">
    <property type="entry name" value="TPR-like_helical_dom_sf"/>
</dbReference>
<dbReference type="SMART" id="SM00028">
    <property type="entry name" value="TPR"/>
    <property type="match status" value="3"/>
</dbReference>
<dbReference type="InterPro" id="IPR019734">
    <property type="entry name" value="TPR_rpt"/>
</dbReference>
<gene>
    <name evidence="1" type="ORF">S01H4_39598</name>
</gene>
<reference evidence="1" key="1">
    <citation type="journal article" date="2014" name="Front. Microbiol.">
        <title>High frequency of phylogenetically diverse reductive dehalogenase-homologous genes in deep subseafloor sedimentary metagenomes.</title>
        <authorList>
            <person name="Kawai M."/>
            <person name="Futagami T."/>
            <person name="Toyoda A."/>
            <person name="Takaki Y."/>
            <person name="Nishi S."/>
            <person name="Hori S."/>
            <person name="Arai W."/>
            <person name="Tsubouchi T."/>
            <person name="Morono Y."/>
            <person name="Uchiyama I."/>
            <person name="Ito T."/>
            <person name="Fujiyama A."/>
            <person name="Inagaki F."/>
            <person name="Takami H."/>
        </authorList>
    </citation>
    <scope>NUCLEOTIDE SEQUENCE</scope>
    <source>
        <strain evidence="1">Expedition CK06-06</strain>
    </source>
</reference>
<sequence>YRHIANSQGLLRVAATASQVNEVSTAREAYYAAWEIDPRDTTSKLSKFLVDIGDYLGAEDVIRRSLGSTKLDRVRPYWLVRLAGILENQNRWTEAVGIHAQVIDESYLFYPGERHLARRYTDLAWAYHMNNQHPMAVDAIQNAIIQLPSDPSSYVQVWLRAGQIYENSGKTELALQAFYKVLEQNPDHKTALDAVLRLTTSDED</sequence>
<dbReference type="SUPFAM" id="SSF48452">
    <property type="entry name" value="TPR-like"/>
    <property type="match status" value="1"/>
</dbReference>
<dbReference type="EMBL" id="BART01021472">
    <property type="protein sequence ID" value="GAH00668.1"/>
    <property type="molecule type" value="Genomic_DNA"/>
</dbReference>
<proteinExistence type="predicted"/>
<dbReference type="Pfam" id="PF13181">
    <property type="entry name" value="TPR_8"/>
    <property type="match status" value="1"/>
</dbReference>
<evidence type="ECO:0000313" key="1">
    <source>
        <dbReference type="EMBL" id="GAH00668.1"/>
    </source>
</evidence>
<evidence type="ECO:0008006" key="2">
    <source>
        <dbReference type="Google" id="ProtNLM"/>
    </source>
</evidence>
<dbReference type="PROSITE" id="PS50005">
    <property type="entry name" value="TPR"/>
    <property type="match status" value="1"/>
</dbReference>
<dbReference type="Pfam" id="PF13176">
    <property type="entry name" value="TPR_7"/>
    <property type="match status" value="1"/>
</dbReference>
<organism evidence="1">
    <name type="scientific">marine sediment metagenome</name>
    <dbReference type="NCBI Taxonomy" id="412755"/>
    <lineage>
        <taxon>unclassified sequences</taxon>
        <taxon>metagenomes</taxon>
        <taxon>ecological metagenomes</taxon>
    </lineage>
</organism>